<evidence type="ECO:0000313" key="1">
    <source>
        <dbReference type="EMBL" id="PPQ36638.1"/>
    </source>
</evidence>
<reference evidence="1 2" key="1">
    <citation type="journal article" date="2018" name="Arch. Microbiol.">
        <title>New insights into the metabolic potential of the phototrophic purple bacterium Rhodopila globiformis DSM 161(T) from its draft genome sequence and evidence for a vanadium-dependent nitrogenase.</title>
        <authorList>
            <person name="Imhoff J.F."/>
            <person name="Rahn T."/>
            <person name="Kunzel S."/>
            <person name="Neulinger S.C."/>
        </authorList>
    </citation>
    <scope>NUCLEOTIDE SEQUENCE [LARGE SCALE GENOMIC DNA]</scope>
    <source>
        <strain evidence="1 2">DSM 161</strain>
    </source>
</reference>
<dbReference type="RefSeq" id="WP_104517663.1">
    <property type="nucleotide sequence ID" value="NZ_NHRY01000055.1"/>
</dbReference>
<accession>A0A2S6NLW0</accession>
<evidence type="ECO:0000313" key="2">
    <source>
        <dbReference type="Proteomes" id="UP000239724"/>
    </source>
</evidence>
<sequence length="87" mass="9850">MERCPVCRAALNGAETCRRCRAELQSAIRAEREGRMLVDAALHRLSLDDTGTAERLLRRALTVHATPETRVLRRLVEAWPRRTVPSS</sequence>
<gene>
    <name evidence="1" type="ORF">CCS01_04555</name>
</gene>
<proteinExistence type="predicted"/>
<dbReference type="Proteomes" id="UP000239724">
    <property type="component" value="Unassembled WGS sequence"/>
</dbReference>
<keyword evidence="2" id="KW-1185">Reference proteome</keyword>
<comment type="caution">
    <text evidence="1">The sequence shown here is derived from an EMBL/GenBank/DDBJ whole genome shotgun (WGS) entry which is preliminary data.</text>
</comment>
<protein>
    <submittedName>
        <fullName evidence="1">Uncharacterized protein</fullName>
    </submittedName>
</protein>
<dbReference type="EMBL" id="NHRY01000055">
    <property type="protein sequence ID" value="PPQ36638.1"/>
    <property type="molecule type" value="Genomic_DNA"/>
</dbReference>
<organism evidence="1 2">
    <name type="scientific">Rhodopila globiformis</name>
    <name type="common">Rhodopseudomonas globiformis</name>
    <dbReference type="NCBI Taxonomy" id="1071"/>
    <lineage>
        <taxon>Bacteria</taxon>
        <taxon>Pseudomonadati</taxon>
        <taxon>Pseudomonadota</taxon>
        <taxon>Alphaproteobacteria</taxon>
        <taxon>Acetobacterales</taxon>
        <taxon>Acetobacteraceae</taxon>
        <taxon>Rhodopila</taxon>
    </lineage>
</organism>
<dbReference type="AlphaFoldDB" id="A0A2S6NLW0"/>
<name>A0A2S6NLW0_RHOGL</name>